<evidence type="ECO:0000313" key="3">
    <source>
        <dbReference type="Proteomes" id="UP000263268"/>
    </source>
</evidence>
<sequence>AVESILKQQTNFNVEIVVGDDFSTDNTLDIIKSYANTENIYFNILDRPVGGDYWKDRQR</sequence>
<feature type="non-terminal residue" evidence="2">
    <location>
        <position position="59"/>
    </location>
</feature>
<evidence type="ECO:0000313" key="2">
    <source>
        <dbReference type="EMBL" id="HCY82961.1"/>
    </source>
</evidence>
<dbReference type="Proteomes" id="UP000263268">
    <property type="component" value="Unassembled WGS sequence"/>
</dbReference>
<dbReference type="SUPFAM" id="SSF53448">
    <property type="entry name" value="Nucleotide-diphospho-sugar transferases"/>
    <property type="match status" value="1"/>
</dbReference>
<dbReference type="EMBL" id="DPRK01000255">
    <property type="protein sequence ID" value="HCY82961.1"/>
    <property type="molecule type" value="Genomic_DNA"/>
</dbReference>
<name>A0A3D6BUM7_9FLAO</name>
<feature type="non-terminal residue" evidence="2">
    <location>
        <position position="1"/>
    </location>
</feature>
<dbReference type="InterPro" id="IPR001173">
    <property type="entry name" value="Glyco_trans_2-like"/>
</dbReference>
<dbReference type="Gene3D" id="3.90.550.10">
    <property type="entry name" value="Spore Coat Polysaccharide Biosynthesis Protein SpsA, Chain A"/>
    <property type="match status" value="1"/>
</dbReference>
<feature type="domain" description="Glycosyltransferase 2-like" evidence="1">
    <location>
        <begin position="1"/>
        <end position="42"/>
    </location>
</feature>
<organism evidence="2 3">
    <name type="scientific">Xanthomarina gelatinilytica</name>
    <dbReference type="NCBI Taxonomy" id="1137281"/>
    <lineage>
        <taxon>Bacteria</taxon>
        <taxon>Pseudomonadati</taxon>
        <taxon>Bacteroidota</taxon>
        <taxon>Flavobacteriia</taxon>
        <taxon>Flavobacteriales</taxon>
        <taxon>Flavobacteriaceae</taxon>
        <taxon>Xanthomarina</taxon>
    </lineage>
</organism>
<accession>A0A3D6BUM7</accession>
<evidence type="ECO:0000259" key="1">
    <source>
        <dbReference type="Pfam" id="PF00535"/>
    </source>
</evidence>
<proteinExistence type="predicted"/>
<reference evidence="2 3" key="1">
    <citation type="journal article" date="2018" name="Nat. Biotechnol.">
        <title>A standardized bacterial taxonomy based on genome phylogeny substantially revises the tree of life.</title>
        <authorList>
            <person name="Parks D.H."/>
            <person name="Chuvochina M."/>
            <person name="Waite D.W."/>
            <person name="Rinke C."/>
            <person name="Skarshewski A."/>
            <person name="Chaumeil P.A."/>
            <person name="Hugenholtz P."/>
        </authorList>
    </citation>
    <scope>NUCLEOTIDE SEQUENCE [LARGE SCALE GENOMIC DNA]</scope>
    <source>
        <strain evidence="2">UBA10227</strain>
    </source>
</reference>
<dbReference type="AlphaFoldDB" id="A0A3D6BUM7"/>
<dbReference type="Pfam" id="PF00535">
    <property type="entry name" value="Glycos_transf_2"/>
    <property type="match status" value="1"/>
</dbReference>
<protein>
    <recommendedName>
        <fullName evidence="1">Glycosyltransferase 2-like domain-containing protein</fullName>
    </recommendedName>
</protein>
<dbReference type="InterPro" id="IPR029044">
    <property type="entry name" value="Nucleotide-diphossugar_trans"/>
</dbReference>
<comment type="caution">
    <text evidence="2">The sequence shown here is derived from an EMBL/GenBank/DDBJ whole genome shotgun (WGS) entry which is preliminary data.</text>
</comment>
<gene>
    <name evidence="2" type="ORF">DHV22_15885</name>
</gene>